<reference evidence="3 4" key="1">
    <citation type="submission" date="2014-04" db="EMBL/GenBank/DDBJ databases">
        <authorList>
            <consortium name="DOE Joint Genome Institute"/>
            <person name="Kuo A."/>
            <person name="Gay G."/>
            <person name="Dore J."/>
            <person name="Kohler A."/>
            <person name="Nagy L.G."/>
            <person name="Floudas D."/>
            <person name="Copeland A."/>
            <person name="Barry K.W."/>
            <person name="Cichocki N."/>
            <person name="Veneault-Fourrey C."/>
            <person name="LaButti K."/>
            <person name="Lindquist E.A."/>
            <person name="Lipzen A."/>
            <person name="Lundell T."/>
            <person name="Morin E."/>
            <person name="Murat C."/>
            <person name="Sun H."/>
            <person name="Tunlid A."/>
            <person name="Henrissat B."/>
            <person name="Grigoriev I.V."/>
            <person name="Hibbett D.S."/>
            <person name="Martin F."/>
            <person name="Nordberg H.P."/>
            <person name="Cantor M.N."/>
            <person name="Hua S.X."/>
        </authorList>
    </citation>
    <scope>NUCLEOTIDE SEQUENCE [LARGE SCALE GENOMIC DNA]</scope>
    <source>
        <strain evidence="4">h7</strain>
    </source>
</reference>
<proteinExistence type="predicted"/>
<feature type="transmembrane region" description="Helical" evidence="2">
    <location>
        <begin position="137"/>
        <end position="156"/>
    </location>
</feature>
<dbReference type="HOGENOM" id="CLU_1421568_0_0_1"/>
<dbReference type="OrthoDB" id="3066623at2759"/>
<dbReference type="EMBL" id="KN831775">
    <property type="protein sequence ID" value="KIM43519.1"/>
    <property type="molecule type" value="Genomic_DNA"/>
</dbReference>
<feature type="compositionally biased region" description="Pro residues" evidence="1">
    <location>
        <begin position="13"/>
        <end position="22"/>
    </location>
</feature>
<keyword evidence="4" id="KW-1185">Reference proteome</keyword>
<keyword evidence="2" id="KW-0812">Transmembrane</keyword>
<reference evidence="4" key="2">
    <citation type="submission" date="2015-01" db="EMBL/GenBank/DDBJ databases">
        <title>Evolutionary Origins and Diversification of the Mycorrhizal Mutualists.</title>
        <authorList>
            <consortium name="DOE Joint Genome Institute"/>
            <consortium name="Mycorrhizal Genomics Consortium"/>
            <person name="Kohler A."/>
            <person name="Kuo A."/>
            <person name="Nagy L.G."/>
            <person name="Floudas D."/>
            <person name="Copeland A."/>
            <person name="Barry K.W."/>
            <person name="Cichocki N."/>
            <person name="Veneault-Fourrey C."/>
            <person name="LaButti K."/>
            <person name="Lindquist E.A."/>
            <person name="Lipzen A."/>
            <person name="Lundell T."/>
            <person name="Morin E."/>
            <person name="Murat C."/>
            <person name="Riley R."/>
            <person name="Ohm R."/>
            <person name="Sun H."/>
            <person name="Tunlid A."/>
            <person name="Henrissat B."/>
            <person name="Grigoriev I.V."/>
            <person name="Hibbett D.S."/>
            <person name="Martin F."/>
        </authorList>
    </citation>
    <scope>NUCLEOTIDE SEQUENCE [LARGE SCALE GENOMIC DNA]</scope>
    <source>
        <strain evidence="4">h7</strain>
    </source>
</reference>
<evidence type="ECO:0000256" key="1">
    <source>
        <dbReference type="SAM" id="MobiDB-lite"/>
    </source>
</evidence>
<dbReference type="AlphaFoldDB" id="A0A0C3CH80"/>
<keyword evidence="2" id="KW-0472">Membrane</keyword>
<feature type="region of interest" description="Disordered" evidence="1">
    <location>
        <begin position="1"/>
        <end position="24"/>
    </location>
</feature>
<evidence type="ECO:0000313" key="3">
    <source>
        <dbReference type="EMBL" id="KIM43519.1"/>
    </source>
</evidence>
<evidence type="ECO:0000256" key="2">
    <source>
        <dbReference type="SAM" id="Phobius"/>
    </source>
</evidence>
<organism evidence="3 4">
    <name type="scientific">Hebeloma cylindrosporum</name>
    <dbReference type="NCBI Taxonomy" id="76867"/>
    <lineage>
        <taxon>Eukaryota</taxon>
        <taxon>Fungi</taxon>
        <taxon>Dikarya</taxon>
        <taxon>Basidiomycota</taxon>
        <taxon>Agaricomycotina</taxon>
        <taxon>Agaricomycetes</taxon>
        <taxon>Agaricomycetidae</taxon>
        <taxon>Agaricales</taxon>
        <taxon>Agaricineae</taxon>
        <taxon>Hymenogastraceae</taxon>
        <taxon>Hebeloma</taxon>
    </lineage>
</organism>
<keyword evidence="2" id="KW-1133">Transmembrane helix</keyword>
<evidence type="ECO:0000313" key="4">
    <source>
        <dbReference type="Proteomes" id="UP000053424"/>
    </source>
</evidence>
<accession>A0A0C3CH80</accession>
<gene>
    <name evidence="3" type="ORF">M413DRAFT_382763</name>
</gene>
<name>A0A0C3CH80_HEBCY</name>
<dbReference type="Proteomes" id="UP000053424">
    <property type="component" value="Unassembled WGS sequence"/>
</dbReference>
<protein>
    <submittedName>
        <fullName evidence="3">Uncharacterized protein</fullName>
    </submittedName>
</protein>
<sequence>MAAVDTDTVSMSSPPPVRPPPLTQSDAITSLLSLSIAAADGAALPIPPEHPPPGSGVAQSLGAASSMLAPSTMNAVSTSAGVGAAASSVGKHHRRLGSMKTKRRLSDAREASVRPMYVFSFFSFFLSLPLFFLRRMFIAFLFVFLVFVSFWLWSLVPRRWPSFFVHNSMSCCSTLHLSCPSCLTLFPPLGQ</sequence>
<feature type="transmembrane region" description="Helical" evidence="2">
    <location>
        <begin position="111"/>
        <end position="131"/>
    </location>
</feature>